<dbReference type="AlphaFoldDB" id="A0AAV3YV15"/>
<reference evidence="1 2" key="1">
    <citation type="journal article" date="2021" name="Elife">
        <title>Chloroplast acquisition without the gene transfer in kleptoplastic sea slugs, Plakobranchus ocellatus.</title>
        <authorList>
            <person name="Maeda T."/>
            <person name="Takahashi S."/>
            <person name="Yoshida T."/>
            <person name="Shimamura S."/>
            <person name="Takaki Y."/>
            <person name="Nagai Y."/>
            <person name="Toyoda A."/>
            <person name="Suzuki Y."/>
            <person name="Arimoto A."/>
            <person name="Ishii H."/>
            <person name="Satoh N."/>
            <person name="Nishiyama T."/>
            <person name="Hasebe M."/>
            <person name="Maruyama T."/>
            <person name="Minagawa J."/>
            <person name="Obokata J."/>
            <person name="Shigenobu S."/>
        </authorList>
    </citation>
    <scope>NUCLEOTIDE SEQUENCE [LARGE SCALE GENOMIC DNA]</scope>
</reference>
<gene>
    <name evidence="1" type="ORF">PoB_001290800</name>
</gene>
<sequence>MITDRKEADAFTKHFSKVNTSLGIQSRSSLNETTSPGTLAYRWTHDYASGVTSKHGHWCARKDKHPTEAGGSKLGRYIPVPENDLRQLQNRCWNTQTRC</sequence>
<evidence type="ECO:0000313" key="1">
    <source>
        <dbReference type="EMBL" id="GFN86402.1"/>
    </source>
</evidence>
<keyword evidence="2" id="KW-1185">Reference proteome</keyword>
<proteinExistence type="predicted"/>
<name>A0AAV3YV15_9GAST</name>
<evidence type="ECO:0000313" key="2">
    <source>
        <dbReference type="Proteomes" id="UP000735302"/>
    </source>
</evidence>
<accession>A0AAV3YV15</accession>
<dbReference type="EMBL" id="BLXT01001517">
    <property type="protein sequence ID" value="GFN86402.1"/>
    <property type="molecule type" value="Genomic_DNA"/>
</dbReference>
<protein>
    <submittedName>
        <fullName evidence="1">Uncharacterized protein</fullName>
    </submittedName>
</protein>
<comment type="caution">
    <text evidence="1">The sequence shown here is derived from an EMBL/GenBank/DDBJ whole genome shotgun (WGS) entry which is preliminary data.</text>
</comment>
<dbReference type="Proteomes" id="UP000735302">
    <property type="component" value="Unassembled WGS sequence"/>
</dbReference>
<organism evidence="1 2">
    <name type="scientific">Plakobranchus ocellatus</name>
    <dbReference type="NCBI Taxonomy" id="259542"/>
    <lineage>
        <taxon>Eukaryota</taxon>
        <taxon>Metazoa</taxon>
        <taxon>Spiralia</taxon>
        <taxon>Lophotrochozoa</taxon>
        <taxon>Mollusca</taxon>
        <taxon>Gastropoda</taxon>
        <taxon>Heterobranchia</taxon>
        <taxon>Euthyneura</taxon>
        <taxon>Panpulmonata</taxon>
        <taxon>Sacoglossa</taxon>
        <taxon>Placobranchoidea</taxon>
        <taxon>Plakobranchidae</taxon>
        <taxon>Plakobranchus</taxon>
    </lineage>
</organism>